<keyword evidence="10 12" id="KW-0234">DNA repair</keyword>
<reference evidence="15" key="2">
    <citation type="submission" date="2025-08" db="UniProtKB">
        <authorList>
            <consortium name="RefSeq"/>
        </authorList>
    </citation>
    <scope>IDENTIFICATION</scope>
</reference>
<dbReference type="Pfam" id="PF02735">
    <property type="entry name" value="Ku"/>
    <property type="match status" value="1"/>
</dbReference>
<name>A0ABM4BBU4_HYDVU</name>
<keyword evidence="14" id="KW-1185">Reference proteome</keyword>
<organism evidence="14 15">
    <name type="scientific">Hydra vulgaris</name>
    <name type="common">Hydra</name>
    <name type="synonym">Hydra attenuata</name>
    <dbReference type="NCBI Taxonomy" id="6087"/>
    <lineage>
        <taxon>Eukaryota</taxon>
        <taxon>Metazoa</taxon>
        <taxon>Cnidaria</taxon>
        <taxon>Hydrozoa</taxon>
        <taxon>Hydroidolina</taxon>
        <taxon>Anthoathecata</taxon>
        <taxon>Aplanulata</taxon>
        <taxon>Hydridae</taxon>
        <taxon>Hydra</taxon>
    </lineage>
</organism>
<keyword evidence="8 12" id="KW-0238">DNA-binding</keyword>
<evidence type="ECO:0000256" key="7">
    <source>
        <dbReference type="ARBA" id="ARBA00022840"/>
    </source>
</evidence>
<dbReference type="EC" id="3.6.4.12" evidence="12"/>
<reference evidence="14" key="1">
    <citation type="submission" date="2025-05" db="UniProtKB">
        <authorList>
            <consortium name="RefSeq"/>
        </authorList>
    </citation>
    <scope>NUCLEOTIDE SEQUENCE [LARGE SCALE GENOMIC DNA]</scope>
</reference>
<evidence type="ECO:0000256" key="12">
    <source>
        <dbReference type="PIRNR" id="PIRNR016570"/>
    </source>
</evidence>
<dbReference type="PIRSF" id="PIRSF016570">
    <property type="entry name" value="Ku80"/>
    <property type="match status" value="1"/>
</dbReference>
<comment type="function">
    <text evidence="12">Single-stranded DNA-dependent ATP-dependent helicase.</text>
</comment>
<dbReference type="Gene3D" id="2.40.290.10">
    <property type="match status" value="1"/>
</dbReference>
<dbReference type="Gene3D" id="1.10.1600.10">
    <property type="match status" value="1"/>
</dbReference>
<evidence type="ECO:0000256" key="11">
    <source>
        <dbReference type="ARBA" id="ARBA00023242"/>
    </source>
</evidence>
<evidence type="ECO:0000256" key="2">
    <source>
        <dbReference type="ARBA" id="ARBA00007726"/>
    </source>
</evidence>
<keyword evidence="7 12" id="KW-0067">ATP-binding</keyword>
<dbReference type="SUPFAM" id="SSF53300">
    <property type="entry name" value="vWA-like"/>
    <property type="match status" value="1"/>
</dbReference>
<dbReference type="Gene3D" id="3.40.50.410">
    <property type="entry name" value="von Willebrand factor, type A domain"/>
    <property type="match status" value="1"/>
</dbReference>
<dbReference type="InterPro" id="IPR005160">
    <property type="entry name" value="Ku_C"/>
</dbReference>
<dbReference type="Proteomes" id="UP001652625">
    <property type="component" value="Chromosome 02"/>
</dbReference>
<keyword evidence="4 12" id="KW-0227">DNA damage</keyword>
<comment type="similarity">
    <text evidence="2 12">Belongs to the ku80 family.</text>
</comment>
<dbReference type="InterPro" id="IPR024193">
    <property type="entry name" value="Ku80"/>
</dbReference>
<evidence type="ECO:0000313" key="15">
    <source>
        <dbReference type="RefSeq" id="XP_065646401.1"/>
    </source>
</evidence>
<protein>
    <recommendedName>
        <fullName evidence="12">ATP-dependent DNA helicase II subunit 2</fullName>
        <ecNumber evidence="12">3.6.4.12</ecNumber>
    </recommendedName>
</protein>
<dbReference type="RefSeq" id="XP_065646401.1">
    <property type="nucleotide sequence ID" value="XM_065790329.1"/>
</dbReference>
<feature type="domain" description="Ku" evidence="13">
    <location>
        <begin position="295"/>
        <end position="433"/>
    </location>
</feature>
<dbReference type="InterPro" id="IPR006164">
    <property type="entry name" value="DNA_bd_Ku70/Ku80"/>
</dbReference>
<comment type="catalytic activity">
    <reaction evidence="12">
        <text>ATP + H2O = ADP + phosphate + H(+)</text>
        <dbReference type="Rhea" id="RHEA:13065"/>
        <dbReference type="ChEBI" id="CHEBI:15377"/>
        <dbReference type="ChEBI" id="CHEBI:15378"/>
        <dbReference type="ChEBI" id="CHEBI:30616"/>
        <dbReference type="ChEBI" id="CHEBI:43474"/>
        <dbReference type="ChEBI" id="CHEBI:456216"/>
        <dbReference type="EC" id="3.6.4.12"/>
    </reaction>
</comment>
<evidence type="ECO:0000259" key="13">
    <source>
        <dbReference type="SMART" id="SM00559"/>
    </source>
</evidence>
<dbReference type="CDD" id="cd00873">
    <property type="entry name" value="KU80"/>
    <property type="match status" value="1"/>
</dbReference>
<dbReference type="PANTHER" id="PTHR12604:SF4">
    <property type="entry name" value="X-RAY REPAIR CROSS-COMPLEMENTING PROTEIN 5"/>
    <property type="match status" value="1"/>
</dbReference>
<evidence type="ECO:0000313" key="14">
    <source>
        <dbReference type="Proteomes" id="UP001652625"/>
    </source>
</evidence>
<gene>
    <name evidence="15" type="primary">LOC100208923</name>
</gene>
<evidence type="ECO:0000256" key="1">
    <source>
        <dbReference type="ARBA" id="ARBA00004123"/>
    </source>
</evidence>
<dbReference type="GeneID" id="100208923"/>
<keyword evidence="9 12" id="KW-0233">DNA recombination</keyword>
<proteinExistence type="inferred from homology"/>
<accession>A0ABM4BBU4</accession>
<keyword evidence="3 12" id="KW-0547">Nucleotide-binding</keyword>
<evidence type="ECO:0000256" key="6">
    <source>
        <dbReference type="ARBA" id="ARBA00022806"/>
    </source>
</evidence>
<evidence type="ECO:0000256" key="3">
    <source>
        <dbReference type="ARBA" id="ARBA00022741"/>
    </source>
</evidence>
<keyword evidence="6 12" id="KW-0347">Helicase</keyword>
<dbReference type="PANTHER" id="PTHR12604">
    <property type="entry name" value="KU AUTOANTIGEN DNA HELICASE"/>
    <property type="match status" value="1"/>
</dbReference>
<evidence type="ECO:0000256" key="8">
    <source>
        <dbReference type="ARBA" id="ARBA00023125"/>
    </source>
</evidence>
<dbReference type="Pfam" id="PF08785">
    <property type="entry name" value="Ku_PK_bind"/>
    <property type="match status" value="1"/>
</dbReference>
<sequence>MAFPAEALAIIIDVSPHMTIPDSENQSLLQKSILAANKIVQRKIFADTKKNKDEATLILFGTNGTFNPLNDGHNNQYKHITLVQELRVIDLDLLKFINNRILPGTTNADFIDALVVAVDHLRTKCLGRKMTKKIVLFSNMCSEFADDQLEMIISAIKACEINLIFVGPEIDDDDDSEVQSPTPMLNNKPLGSQQVKGIKCIRHILESVDGEGMSISEVLPMVSFFEKRSKKQVTAFRGPIEIGASLKINCYAFVKTSEEKPFSWKKLSAVAESELNCHSMEVDMRRSYHRIDEDQTQVEKDNIAHAYRYGKMLVPMSAENLKAMKLNSEKGCLVLGFTSRNNIDRWMFSQNGCHVFVAQPDDEYAAVAFSALCRALDEKNMVAIVRYVSRSNNDPKIGFLTPNIKSSYESLLFIALPFKEDIRQYQFASFKNVKEPSEEAIAAMDSFIDSMTLIKNDTELFNPKDLVNPYMQRQFQCIQHRALNPDDTTIPEVEEYIASSLRVISEMLANAQDQASIIKENFPLQELKQKEKNVNMFQQGGIKDTEYNANNMEDNESKDFLSSLTKSCLKEVRTADPVNDFLTLIENADNDKFVEVCEQMRKSILKLVLSSFLSQYFVKAIQATKSLREQSIAKRMSKVYNALLYDLKEETCGKLKDEFWQLLIKENLSLISENEAIDSTITEDQVHSFFLNNEVEEKQIIELLNDDVDDLFDMM</sequence>
<dbReference type="InterPro" id="IPR014893">
    <property type="entry name" value="Ku_PK_bind"/>
</dbReference>
<evidence type="ECO:0000256" key="4">
    <source>
        <dbReference type="ARBA" id="ARBA00022763"/>
    </source>
</evidence>
<evidence type="ECO:0000256" key="5">
    <source>
        <dbReference type="ARBA" id="ARBA00022801"/>
    </source>
</evidence>
<dbReference type="InterPro" id="IPR036494">
    <property type="entry name" value="Ku_C_sf"/>
</dbReference>
<dbReference type="SMART" id="SM00559">
    <property type="entry name" value="Ku78"/>
    <property type="match status" value="1"/>
</dbReference>
<dbReference type="Pfam" id="PF03731">
    <property type="entry name" value="Ku_N"/>
    <property type="match status" value="1"/>
</dbReference>
<evidence type="ECO:0000256" key="10">
    <source>
        <dbReference type="ARBA" id="ARBA00023204"/>
    </source>
</evidence>
<dbReference type="InterPro" id="IPR005161">
    <property type="entry name" value="Ku_N"/>
</dbReference>
<keyword evidence="11 12" id="KW-0539">Nucleus</keyword>
<dbReference type="SUPFAM" id="SSF100939">
    <property type="entry name" value="SPOC domain-like"/>
    <property type="match status" value="1"/>
</dbReference>
<dbReference type="Gene3D" id="1.25.40.240">
    <property type="entry name" value="Ku, C-terminal domain"/>
    <property type="match status" value="1"/>
</dbReference>
<comment type="subcellular location">
    <subcellularLocation>
        <location evidence="1 12">Nucleus</location>
    </subcellularLocation>
</comment>
<dbReference type="InterPro" id="IPR016194">
    <property type="entry name" value="SPOC-like_C_dom_sf"/>
</dbReference>
<dbReference type="InterPro" id="IPR036465">
    <property type="entry name" value="vWFA_dom_sf"/>
</dbReference>
<evidence type="ECO:0000256" key="9">
    <source>
        <dbReference type="ARBA" id="ARBA00023172"/>
    </source>
</evidence>
<dbReference type="SUPFAM" id="SSF101420">
    <property type="entry name" value="C-terminal domain of Ku80"/>
    <property type="match status" value="1"/>
</dbReference>
<keyword evidence="5 12" id="KW-0378">Hydrolase</keyword>
<dbReference type="Pfam" id="PF03730">
    <property type="entry name" value="Ku_C"/>
    <property type="match status" value="1"/>
</dbReference>